<evidence type="ECO:0000313" key="2">
    <source>
        <dbReference type="EMBL" id="GLL11186.1"/>
    </source>
</evidence>
<evidence type="ECO:0000256" key="1">
    <source>
        <dbReference type="SAM" id="Phobius"/>
    </source>
</evidence>
<keyword evidence="1" id="KW-0472">Membrane</keyword>
<reference evidence="2" key="1">
    <citation type="journal article" date="2014" name="Int. J. Syst. Evol. Microbiol.">
        <title>Complete genome sequence of Corynebacterium casei LMG S-19264T (=DSM 44701T), isolated from a smear-ripened cheese.</title>
        <authorList>
            <consortium name="US DOE Joint Genome Institute (JGI-PGF)"/>
            <person name="Walter F."/>
            <person name="Albersmeier A."/>
            <person name="Kalinowski J."/>
            <person name="Ruckert C."/>
        </authorList>
    </citation>
    <scope>NUCLEOTIDE SEQUENCE</scope>
    <source>
        <strain evidence="2">VKM Ac-1069</strain>
    </source>
</reference>
<proteinExistence type="predicted"/>
<evidence type="ECO:0000313" key="3">
    <source>
        <dbReference type="Proteomes" id="UP001143463"/>
    </source>
</evidence>
<protein>
    <recommendedName>
        <fullName evidence="4">FAR-17a/AIG1-like protein</fullName>
    </recommendedName>
</protein>
<dbReference type="InterPro" id="IPR049713">
    <property type="entry name" value="Pr6Pr-like"/>
</dbReference>
<reference evidence="2" key="2">
    <citation type="submission" date="2023-01" db="EMBL/GenBank/DDBJ databases">
        <authorList>
            <person name="Sun Q."/>
            <person name="Evtushenko L."/>
        </authorList>
    </citation>
    <scope>NUCLEOTIDE SEQUENCE</scope>
    <source>
        <strain evidence="2">VKM Ac-1069</strain>
    </source>
</reference>
<accession>A0A9W6NW34</accession>
<keyword evidence="1" id="KW-1133">Transmembrane helix</keyword>
<gene>
    <name evidence="2" type="ORF">GCM10017577_23270</name>
</gene>
<sequence length="215" mass="23067">MPRYLPLARPWFGLVGALALLGVVLQLVATAVHSSPYSIFTSTGSRVANVFAFFTILSNLVAGIAYVLLTIDPERDSRAMRILLLDAVVAIAVTGIVYNLVLAQTANPQGLHEVANVLCHMITPLFAVLGWLLFGPRGLVDRDVVLLSAIYPLAWLAFTLIRGAVIDWYPYPFVDVVAHGYARVAINCLVVAVLFVGLGFGALALDRRLPGLAAG</sequence>
<keyword evidence="3" id="KW-1185">Reference proteome</keyword>
<dbReference type="EMBL" id="BSFQ01000007">
    <property type="protein sequence ID" value="GLL11186.1"/>
    <property type="molecule type" value="Genomic_DNA"/>
</dbReference>
<dbReference type="RefSeq" id="WP_037039033.1">
    <property type="nucleotide sequence ID" value="NZ_BAAAUZ010000025.1"/>
</dbReference>
<keyword evidence="1" id="KW-0812">Transmembrane</keyword>
<feature type="transmembrane region" description="Helical" evidence="1">
    <location>
        <begin position="114"/>
        <end position="134"/>
    </location>
</feature>
<evidence type="ECO:0008006" key="4">
    <source>
        <dbReference type="Google" id="ProtNLM"/>
    </source>
</evidence>
<dbReference type="AlphaFoldDB" id="A0A9W6NW34"/>
<organism evidence="2 3">
    <name type="scientific">Pseudonocardia halophobica</name>
    <dbReference type="NCBI Taxonomy" id="29401"/>
    <lineage>
        <taxon>Bacteria</taxon>
        <taxon>Bacillati</taxon>
        <taxon>Actinomycetota</taxon>
        <taxon>Actinomycetes</taxon>
        <taxon>Pseudonocardiales</taxon>
        <taxon>Pseudonocardiaceae</taxon>
        <taxon>Pseudonocardia</taxon>
    </lineage>
</organism>
<dbReference type="NCBIfam" id="NF038065">
    <property type="entry name" value="Pr6Pr"/>
    <property type="match status" value="1"/>
</dbReference>
<name>A0A9W6NW34_9PSEU</name>
<feature type="transmembrane region" description="Helical" evidence="1">
    <location>
        <begin position="83"/>
        <end position="102"/>
    </location>
</feature>
<feature type="transmembrane region" description="Helical" evidence="1">
    <location>
        <begin position="184"/>
        <end position="205"/>
    </location>
</feature>
<feature type="transmembrane region" description="Helical" evidence="1">
    <location>
        <begin position="146"/>
        <end position="164"/>
    </location>
</feature>
<feature type="transmembrane region" description="Helical" evidence="1">
    <location>
        <begin position="50"/>
        <end position="71"/>
    </location>
</feature>
<dbReference type="Proteomes" id="UP001143463">
    <property type="component" value="Unassembled WGS sequence"/>
</dbReference>
<comment type="caution">
    <text evidence="2">The sequence shown here is derived from an EMBL/GenBank/DDBJ whole genome shotgun (WGS) entry which is preliminary data.</text>
</comment>